<feature type="transmembrane region" description="Helical" evidence="8">
    <location>
        <begin position="138"/>
        <end position="161"/>
    </location>
</feature>
<dbReference type="GO" id="GO:0005886">
    <property type="term" value="C:plasma membrane"/>
    <property type="evidence" value="ECO:0007669"/>
    <property type="project" value="UniProtKB-SubCell"/>
</dbReference>
<dbReference type="AlphaFoldDB" id="A0AAV4ZT13"/>
<accession>A0AAV4ZT13</accession>
<dbReference type="RefSeq" id="WP_238231713.1">
    <property type="nucleotide sequence ID" value="NZ_BPQO01000030.1"/>
</dbReference>
<feature type="transmembrane region" description="Helical" evidence="8">
    <location>
        <begin position="254"/>
        <end position="275"/>
    </location>
</feature>
<feature type="transmembrane region" description="Helical" evidence="8">
    <location>
        <begin position="341"/>
        <end position="363"/>
    </location>
</feature>
<feature type="transmembrane region" description="Helical" evidence="8">
    <location>
        <begin position="375"/>
        <end position="396"/>
    </location>
</feature>
<organism evidence="10 11">
    <name type="scientific">Methylobacterium hispanicum</name>
    <dbReference type="NCBI Taxonomy" id="270350"/>
    <lineage>
        <taxon>Bacteria</taxon>
        <taxon>Pseudomonadati</taxon>
        <taxon>Pseudomonadota</taxon>
        <taxon>Alphaproteobacteria</taxon>
        <taxon>Hyphomicrobiales</taxon>
        <taxon>Methylobacteriaceae</taxon>
        <taxon>Methylobacterium</taxon>
    </lineage>
</organism>
<keyword evidence="4" id="KW-1003">Cell membrane</keyword>
<evidence type="ECO:0000259" key="9">
    <source>
        <dbReference type="PROSITE" id="PS50850"/>
    </source>
</evidence>
<feature type="domain" description="Major facilitator superfamily (MFS) profile" evidence="9">
    <location>
        <begin position="44"/>
        <end position="428"/>
    </location>
</feature>
<evidence type="ECO:0000256" key="7">
    <source>
        <dbReference type="ARBA" id="ARBA00023136"/>
    </source>
</evidence>
<dbReference type="InterPro" id="IPR011701">
    <property type="entry name" value="MFS"/>
</dbReference>
<dbReference type="InterPro" id="IPR005829">
    <property type="entry name" value="Sugar_transporter_CS"/>
</dbReference>
<keyword evidence="3" id="KW-0813">Transport</keyword>
<feature type="transmembrane region" description="Helical" evidence="8">
    <location>
        <begin position="113"/>
        <end position="132"/>
    </location>
</feature>
<dbReference type="EMBL" id="BPQO01000030">
    <property type="protein sequence ID" value="GJD91699.1"/>
    <property type="molecule type" value="Genomic_DNA"/>
</dbReference>
<feature type="transmembrane region" description="Helical" evidence="8">
    <location>
        <begin position="402"/>
        <end position="424"/>
    </location>
</feature>
<dbReference type="SUPFAM" id="SSF103473">
    <property type="entry name" value="MFS general substrate transporter"/>
    <property type="match status" value="1"/>
</dbReference>
<dbReference type="PANTHER" id="PTHR43271:SF1">
    <property type="entry name" value="INNER MEMBRANE TRANSPORT PROTEIN YNFM"/>
    <property type="match status" value="1"/>
</dbReference>
<comment type="subcellular location">
    <subcellularLocation>
        <location evidence="1">Cell membrane</location>
        <topology evidence="1">Multi-pass membrane protein</topology>
    </subcellularLocation>
</comment>
<evidence type="ECO:0000256" key="1">
    <source>
        <dbReference type="ARBA" id="ARBA00004651"/>
    </source>
</evidence>
<dbReference type="PROSITE" id="PS00216">
    <property type="entry name" value="SUGAR_TRANSPORT_1"/>
    <property type="match status" value="1"/>
</dbReference>
<gene>
    <name evidence="10" type="primary">ynfM</name>
    <name evidence="10" type="ORF">BHAOGJBA_5248</name>
</gene>
<evidence type="ECO:0000313" key="10">
    <source>
        <dbReference type="EMBL" id="GJD91699.1"/>
    </source>
</evidence>
<feature type="transmembrane region" description="Helical" evidence="8">
    <location>
        <begin position="317"/>
        <end position="335"/>
    </location>
</feature>
<protein>
    <submittedName>
        <fullName evidence="10">Inner membrane transport protein YnfM</fullName>
    </submittedName>
</protein>
<dbReference type="CDD" id="cd17324">
    <property type="entry name" value="MFS_NepI_like"/>
    <property type="match status" value="1"/>
</dbReference>
<dbReference type="InterPro" id="IPR036259">
    <property type="entry name" value="MFS_trans_sf"/>
</dbReference>
<comment type="caution">
    <text evidence="10">The sequence shown here is derived from an EMBL/GenBank/DDBJ whole genome shotgun (WGS) entry which is preliminary data.</text>
</comment>
<reference evidence="10" key="2">
    <citation type="submission" date="2021-08" db="EMBL/GenBank/DDBJ databases">
        <authorList>
            <person name="Tani A."/>
            <person name="Ola A."/>
            <person name="Ogura Y."/>
            <person name="Katsura K."/>
            <person name="Hayashi T."/>
        </authorList>
    </citation>
    <scope>NUCLEOTIDE SEQUENCE</scope>
    <source>
        <strain evidence="10">DSM 16372</strain>
    </source>
</reference>
<keyword evidence="6 8" id="KW-1133">Transmembrane helix</keyword>
<comment type="similarity">
    <text evidence="2">Belongs to the major facilitator superfamily.</text>
</comment>
<dbReference type="PROSITE" id="PS50850">
    <property type="entry name" value="MFS"/>
    <property type="match status" value="1"/>
</dbReference>
<dbReference type="GO" id="GO:0022857">
    <property type="term" value="F:transmembrane transporter activity"/>
    <property type="evidence" value="ECO:0007669"/>
    <property type="project" value="InterPro"/>
</dbReference>
<evidence type="ECO:0000256" key="8">
    <source>
        <dbReference type="SAM" id="Phobius"/>
    </source>
</evidence>
<evidence type="ECO:0000313" key="11">
    <source>
        <dbReference type="Proteomes" id="UP001055247"/>
    </source>
</evidence>
<name>A0AAV4ZT13_9HYPH</name>
<feature type="transmembrane region" description="Helical" evidence="8">
    <location>
        <begin position="203"/>
        <end position="222"/>
    </location>
</feature>
<dbReference type="Pfam" id="PF07690">
    <property type="entry name" value="MFS_1"/>
    <property type="match status" value="2"/>
</dbReference>
<feature type="transmembrane region" description="Helical" evidence="8">
    <location>
        <begin position="86"/>
        <end position="106"/>
    </location>
</feature>
<evidence type="ECO:0000256" key="5">
    <source>
        <dbReference type="ARBA" id="ARBA00022692"/>
    </source>
</evidence>
<feature type="transmembrane region" description="Helical" evidence="8">
    <location>
        <begin position="287"/>
        <end position="310"/>
    </location>
</feature>
<keyword evidence="11" id="KW-1185">Reference proteome</keyword>
<keyword evidence="7 8" id="KW-0472">Membrane</keyword>
<dbReference type="Proteomes" id="UP001055247">
    <property type="component" value="Unassembled WGS sequence"/>
</dbReference>
<reference evidence="10" key="1">
    <citation type="journal article" date="2016" name="Front. Microbiol.">
        <title>Genome Sequence of the Piezophilic, Mesophilic Sulfate-Reducing Bacterium Desulfovibrio indicus J2T.</title>
        <authorList>
            <person name="Cao J."/>
            <person name="Maignien L."/>
            <person name="Shao Z."/>
            <person name="Alain K."/>
            <person name="Jebbar M."/>
        </authorList>
    </citation>
    <scope>NUCLEOTIDE SEQUENCE</scope>
    <source>
        <strain evidence="10">DSM 16372</strain>
    </source>
</reference>
<dbReference type="Gene3D" id="1.20.1250.20">
    <property type="entry name" value="MFS general substrate transporter like domains"/>
    <property type="match status" value="1"/>
</dbReference>
<dbReference type="PANTHER" id="PTHR43271">
    <property type="entry name" value="BLL2771 PROTEIN"/>
    <property type="match status" value="1"/>
</dbReference>
<evidence type="ECO:0000256" key="3">
    <source>
        <dbReference type="ARBA" id="ARBA00022448"/>
    </source>
</evidence>
<evidence type="ECO:0000256" key="2">
    <source>
        <dbReference type="ARBA" id="ARBA00008335"/>
    </source>
</evidence>
<dbReference type="InterPro" id="IPR020846">
    <property type="entry name" value="MFS_dom"/>
</dbReference>
<evidence type="ECO:0000256" key="6">
    <source>
        <dbReference type="ARBA" id="ARBA00022989"/>
    </source>
</evidence>
<proteinExistence type="inferred from homology"/>
<evidence type="ECO:0000256" key="4">
    <source>
        <dbReference type="ARBA" id="ARBA00022475"/>
    </source>
</evidence>
<sequence length="431" mass="43955">MSTAPTARAQRGFKAPAGLASTAVPEAREAACIEPACIEPGSVAFGRARLALFLAGFSTFSLLYAVQPLLPSFTDEFGVGASQASLALSLATGFLAFSILCAGAVSEAVGRRGLMFASMAGGALLHLGSALAPSWHAILVLRALEGFVLGGVPAVAMAYLAEEIHPRALGATMGLYVGGTAFGGMMGRLGMGALTEFTTWRTAMGVLGLLDLAAALGFLLLLPPSRNFARRRGVNAAYHIGAWAGHLRNRGLPLLFLTGFLGLGVFVGTFNYLTFRLSAAPFSLSQGQISLVFAVFLCGVFASSAAGALADRLGRGPVLTAGVLIMGAGVALTLLPALPGIIAGVVGVTVGFFVVHAVASGWVGRMARGAKGHAASLYLLAYYLGSSCLGSAGGLFWTHGGWPAVVAFNAALLGLALAVAGLLWRGERRAA</sequence>
<feature type="transmembrane region" description="Helical" evidence="8">
    <location>
        <begin position="173"/>
        <end position="191"/>
    </location>
</feature>
<feature type="transmembrane region" description="Helical" evidence="8">
    <location>
        <begin position="50"/>
        <end position="66"/>
    </location>
</feature>
<keyword evidence="5 8" id="KW-0812">Transmembrane</keyword>